<proteinExistence type="predicted"/>
<dbReference type="AlphaFoldDB" id="A0A1I6K675"/>
<gene>
    <name evidence="2" type="ORF">SAMN05192580_1374</name>
</gene>
<keyword evidence="1" id="KW-0812">Transmembrane</keyword>
<evidence type="ECO:0008006" key="4">
    <source>
        <dbReference type="Google" id="ProtNLM"/>
    </source>
</evidence>
<evidence type="ECO:0000256" key="1">
    <source>
        <dbReference type="SAM" id="Phobius"/>
    </source>
</evidence>
<organism evidence="2 3">
    <name type="scientific">Sphingomonas jatrophae</name>
    <dbReference type="NCBI Taxonomy" id="1166337"/>
    <lineage>
        <taxon>Bacteria</taxon>
        <taxon>Pseudomonadati</taxon>
        <taxon>Pseudomonadota</taxon>
        <taxon>Alphaproteobacteria</taxon>
        <taxon>Sphingomonadales</taxon>
        <taxon>Sphingomonadaceae</taxon>
        <taxon>Sphingomonas</taxon>
    </lineage>
</organism>
<dbReference type="RefSeq" id="WP_093312664.1">
    <property type="nucleotide sequence ID" value="NZ_FOZG01000001.1"/>
</dbReference>
<evidence type="ECO:0000313" key="3">
    <source>
        <dbReference type="Proteomes" id="UP000198824"/>
    </source>
</evidence>
<dbReference type="Proteomes" id="UP000198824">
    <property type="component" value="Unassembled WGS sequence"/>
</dbReference>
<evidence type="ECO:0000313" key="2">
    <source>
        <dbReference type="EMBL" id="SFR86765.1"/>
    </source>
</evidence>
<feature type="transmembrane region" description="Helical" evidence="1">
    <location>
        <begin position="6"/>
        <end position="23"/>
    </location>
</feature>
<dbReference type="EMBL" id="FOZG01000001">
    <property type="protein sequence ID" value="SFR86765.1"/>
    <property type="molecule type" value="Genomic_DNA"/>
</dbReference>
<keyword evidence="3" id="KW-1185">Reference proteome</keyword>
<keyword evidence="1" id="KW-1133">Transmembrane helix</keyword>
<keyword evidence="1" id="KW-0472">Membrane</keyword>
<protein>
    <recommendedName>
        <fullName evidence="4">DUF2798 domain-containing protein</fullName>
    </recommendedName>
</protein>
<name>A0A1I6K675_9SPHN</name>
<feature type="transmembrane region" description="Helical" evidence="1">
    <location>
        <begin position="30"/>
        <end position="51"/>
    </location>
</feature>
<dbReference type="OrthoDB" id="9255785at2"/>
<sequence length="64" mass="7689">MPRVFAWIYQAVALATFVFLTFFDGYTYTAWNWLIAIPANAFMSAIWPLYWTLLRWVEVFMIRS</sequence>
<accession>A0A1I6K675</accession>
<reference evidence="2 3" key="1">
    <citation type="submission" date="2016-10" db="EMBL/GenBank/DDBJ databases">
        <authorList>
            <person name="de Groot N.N."/>
        </authorList>
    </citation>
    <scope>NUCLEOTIDE SEQUENCE [LARGE SCALE GENOMIC DNA]</scope>
    <source>
        <strain evidence="2 3">S5-249</strain>
    </source>
</reference>
<dbReference type="STRING" id="1166337.SAMN05192580_1374"/>